<accession>M1WMH5</accession>
<evidence type="ECO:0000313" key="3">
    <source>
        <dbReference type="Proteomes" id="UP000011724"/>
    </source>
</evidence>
<reference evidence="3" key="2">
    <citation type="journal article" date="2013" name="Stand. Genomic Sci.">
        <title>Complete genome sequence of Desulfocapsa sulfexigens, a marine deltaproteobacterium specialized in disproportionating inorganic sulfur compounds.</title>
        <authorList>
            <person name="Finster K.W."/>
            <person name="Kjeldsen K.U."/>
            <person name="Kube M."/>
            <person name="Reinhardt R."/>
            <person name="Mussmann M."/>
            <person name="Amann R."/>
            <person name="Schreiber L."/>
        </authorList>
    </citation>
    <scope>NUCLEOTIDE SEQUENCE [LARGE SCALE GENOMIC DNA]</scope>
    <source>
        <strain evidence="3">DSM 10523 / SB164P1</strain>
    </source>
</reference>
<dbReference type="Proteomes" id="UP000011724">
    <property type="component" value="Chromosome"/>
</dbReference>
<dbReference type="PATRIC" id="fig|879567.3.peg.2537"/>
<sequence length="157" mass="17513">MECAKGDFAMTRFKSAMIVFIVLSGAIITAIKFDYTATYVDDRLHKALAEGRYSADCHFSLACFLGFHEFDTVCVVLPGSDLTFETRFGFAYNPKVGGEYAWSLVFTREGGVVAEVPMKHGDIGPPRDLHGMCFERWAAFVQIIDGENGPRMQFVDM</sequence>
<keyword evidence="1" id="KW-0472">Membrane</keyword>
<reference evidence="2 3" key="1">
    <citation type="journal article" date="2013" name="PLoS ONE">
        <title>The first genomic and proteomic characterization of a deep-sea sulfate reducer: insights into the piezophilic lifestyle of Desulfovibrio piezophilus.</title>
        <authorList>
            <person name="Pradel N."/>
            <person name="Ji B."/>
            <person name="Gimenez G."/>
            <person name="Talla E."/>
            <person name="Lenoble P."/>
            <person name="Garel M."/>
            <person name="Tamburini C."/>
            <person name="Fourquet P."/>
            <person name="Lebrun R."/>
            <person name="Bertin P."/>
            <person name="Denis Y."/>
            <person name="Pophillat M."/>
            <person name="Barbe V."/>
            <person name="Ollivier B."/>
            <person name="Dolla A."/>
        </authorList>
    </citation>
    <scope>NUCLEOTIDE SEQUENCE [LARGE SCALE GENOMIC DNA]</scope>
    <source>
        <strain evidence="3">DSM 10523 / SB164P1</strain>
    </source>
</reference>
<keyword evidence="3" id="KW-1185">Reference proteome</keyword>
<name>M1WMH5_PSEP2</name>
<organism evidence="2 3">
    <name type="scientific">Pseudodesulfovibrio piezophilus (strain DSM 21447 / JCM 15486 / C1TLV30)</name>
    <name type="common">Desulfovibrio piezophilus</name>
    <dbReference type="NCBI Taxonomy" id="1322246"/>
    <lineage>
        <taxon>Bacteria</taxon>
        <taxon>Pseudomonadati</taxon>
        <taxon>Thermodesulfobacteriota</taxon>
        <taxon>Desulfovibrionia</taxon>
        <taxon>Desulfovibrionales</taxon>
        <taxon>Desulfovibrionaceae</taxon>
    </lineage>
</organism>
<evidence type="ECO:0000313" key="2">
    <source>
        <dbReference type="EMBL" id="CCH49615.1"/>
    </source>
</evidence>
<dbReference type="eggNOG" id="ENOG50318AI">
    <property type="taxonomic scope" value="Bacteria"/>
</dbReference>
<dbReference type="KEGG" id="dpi:BN4_12380"/>
<keyword evidence="1" id="KW-1133">Transmembrane helix</keyword>
<keyword evidence="1" id="KW-0812">Transmembrane</keyword>
<feature type="transmembrane region" description="Helical" evidence="1">
    <location>
        <begin position="15"/>
        <end position="35"/>
    </location>
</feature>
<dbReference type="BioCyc" id="DPIE1322246:BN4_RS11940-MONOMER"/>
<dbReference type="HOGENOM" id="CLU_1737581_0_0_7"/>
<dbReference type="EMBL" id="FO203427">
    <property type="protein sequence ID" value="CCH49615.1"/>
    <property type="molecule type" value="Genomic_DNA"/>
</dbReference>
<proteinExistence type="predicted"/>
<evidence type="ECO:0000256" key="1">
    <source>
        <dbReference type="SAM" id="Phobius"/>
    </source>
</evidence>
<protein>
    <submittedName>
        <fullName evidence="2">Uncharacterized protein</fullName>
    </submittedName>
</protein>
<gene>
    <name evidence="2" type="ordered locus">BN4_12380</name>
</gene>
<dbReference type="AlphaFoldDB" id="M1WMH5"/>